<dbReference type="SUPFAM" id="SSF56784">
    <property type="entry name" value="HAD-like"/>
    <property type="match status" value="1"/>
</dbReference>
<dbReference type="NCBIfam" id="TIGR01509">
    <property type="entry name" value="HAD-SF-IA-v3"/>
    <property type="match status" value="1"/>
</dbReference>
<dbReference type="EMBL" id="CP011307">
    <property type="protein sequence ID" value="ALP93337.1"/>
    <property type="molecule type" value="Genomic_DNA"/>
</dbReference>
<gene>
    <name evidence="1" type="ORF">IB211_00943c</name>
</gene>
<dbReference type="InterPro" id="IPR051806">
    <property type="entry name" value="HAD-like_SPP"/>
</dbReference>
<dbReference type="eggNOG" id="COG0637">
    <property type="taxonomic scope" value="Bacteria"/>
</dbReference>
<dbReference type="InterPro" id="IPR006439">
    <property type="entry name" value="HAD-SF_hydro_IA"/>
</dbReference>
<proteinExistence type="predicted"/>
<dbReference type="InterPro" id="IPR023198">
    <property type="entry name" value="PGP-like_dom2"/>
</dbReference>
<dbReference type="PANTHER" id="PTHR43481">
    <property type="entry name" value="FRUCTOSE-1-PHOSPHATE PHOSPHATASE"/>
    <property type="match status" value="1"/>
</dbReference>
<dbReference type="SFLD" id="SFLDG01129">
    <property type="entry name" value="C1.5:_HAD__Beta-PGM__Phosphata"/>
    <property type="match status" value="1"/>
</dbReference>
<reference evidence="1 2" key="1">
    <citation type="journal article" date="2015" name="Nat. Commun.">
        <title>Production of butyrate from lysine and the Amadori product fructoselysine by a human gut commensal.</title>
        <authorList>
            <person name="Bui T.P."/>
            <person name="Ritari J."/>
            <person name="Boeren S."/>
            <person name="de Waard P."/>
            <person name="Plugge C.M."/>
            <person name="de Vos W.M."/>
        </authorList>
    </citation>
    <scope>NUCLEOTIDE SEQUENCE [LARGE SCALE GENOMIC DNA]</scope>
    <source>
        <strain evidence="1 2">AF211</strain>
    </source>
</reference>
<dbReference type="AlphaFoldDB" id="A0A0S2W211"/>
<dbReference type="RefSeq" id="WP_058117262.1">
    <property type="nucleotide sequence ID" value="NZ_CALICV010000095.1"/>
</dbReference>
<keyword evidence="1" id="KW-0378">Hydrolase</keyword>
<dbReference type="SFLD" id="SFLDS00003">
    <property type="entry name" value="Haloacid_Dehalogenase"/>
    <property type="match status" value="1"/>
</dbReference>
<dbReference type="InterPro" id="IPR023214">
    <property type="entry name" value="HAD_sf"/>
</dbReference>
<dbReference type="InterPro" id="IPR036412">
    <property type="entry name" value="HAD-like_sf"/>
</dbReference>
<dbReference type="GO" id="GO:0050308">
    <property type="term" value="F:sugar-phosphatase activity"/>
    <property type="evidence" value="ECO:0007669"/>
    <property type="project" value="TreeGrafter"/>
</dbReference>
<dbReference type="STRING" id="1297617.IB211_00943c"/>
<dbReference type="Gene3D" id="1.10.150.240">
    <property type="entry name" value="Putative phosphatase, domain 2"/>
    <property type="match status" value="1"/>
</dbReference>
<name>A0A0S2W211_9FIRM</name>
<dbReference type="Gene3D" id="3.40.50.1000">
    <property type="entry name" value="HAD superfamily/HAD-like"/>
    <property type="match status" value="1"/>
</dbReference>
<dbReference type="Proteomes" id="UP000064844">
    <property type="component" value="Chromosome"/>
</dbReference>
<dbReference type="KEGG" id="ibu:IB211_00943c"/>
<evidence type="ECO:0000313" key="2">
    <source>
        <dbReference type="Proteomes" id="UP000064844"/>
    </source>
</evidence>
<dbReference type="Pfam" id="PF13419">
    <property type="entry name" value="HAD_2"/>
    <property type="match status" value="1"/>
</dbReference>
<organism evidence="1 2">
    <name type="scientific">Intestinimonas butyriciproducens</name>
    <dbReference type="NCBI Taxonomy" id="1297617"/>
    <lineage>
        <taxon>Bacteria</taxon>
        <taxon>Bacillati</taxon>
        <taxon>Bacillota</taxon>
        <taxon>Clostridia</taxon>
        <taxon>Eubacteriales</taxon>
        <taxon>Intestinimonas</taxon>
    </lineage>
</organism>
<evidence type="ECO:0000313" key="1">
    <source>
        <dbReference type="EMBL" id="ALP93337.1"/>
    </source>
</evidence>
<sequence length="207" mass="23410">MKLFDLDGTLIDSNGIWVDVDLRFLGRHGLTPTEEYTYAVGHSIFPVAAEFTRDYYGLDLTPEEIMEEWLSMAGDAYAHVPMKEGARDYLSRCARGGERMAIVTACVPALCRTALERHGLTDCFEEIVFAQELGLEKRDPQVYRIATERLRVSPGDCTLYEDAPSNCAAARLAGMTVVGVYDAFYDSYQEEMRKNSDRYIRSFTELL</sequence>
<reference evidence="2" key="2">
    <citation type="submission" date="2015-04" db="EMBL/GenBank/DDBJ databases">
        <title>A butyrogenic pathway from the amino acid lysine in a human gut commensal.</title>
        <authorList>
            <person name="de Vos W.M."/>
            <person name="Bui N.T.P."/>
            <person name="Plugge C.M."/>
            <person name="Ritari J."/>
        </authorList>
    </citation>
    <scope>NUCLEOTIDE SEQUENCE [LARGE SCALE GENOMIC DNA]</scope>
    <source>
        <strain evidence="2">AF211</strain>
    </source>
</reference>
<keyword evidence="2" id="KW-1185">Reference proteome</keyword>
<protein>
    <submittedName>
        <fullName evidence="1">HAD-superfamily hydrolase</fullName>
    </submittedName>
</protein>
<dbReference type="InterPro" id="IPR041492">
    <property type="entry name" value="HAD_2"/>
</dbReference>
<accession>A0A0S2W211</accession>
<dbReference type="CDD" id="cd07505">
    <property type="entry name" value="HAD_BPGM-like"/>
    <property type="match status" value="1"/>
</dbReference>
<dbReference type="PANTHER" id="PTHR43481:SF4">
    <property type="entry name" value="GLYCEROL-1-PHOSPHATE PHOSPHOHYDROLASE 1-RELATED"/>
    <property type="match status" value="1"/>
</dbReference>